<organism evidence="9 10">
    <name type="scientific">Hyunsoonleella rubra</name>
    <dbReference type="NCBI Taxonomy" id="1737062"/>
    <lineage>
        <taxon>Bacteria</taxon>
        <taxon>Pseudomonadati</taxon>
        <taxon>Bacteroidota</taxon>
        <taxon>Flavobacteriia</taxon>
        <taxon>Flavobacteriales</taxon>
        <taxon>Flavobacteriaceae</taxon>
    </lineage>
</organism>
<comment type="similarity">
    <text evidence="6">Belongs to the exbB/tolQ family.</text>
</comment>
<keyword evidence="3 7" id="KW-0812">Transmembrane</keyword>
<feature type="transmembrane region" description="Helical" evidence="7">
    <location>
        <begin position="26"/>
        <end position="47"/>
    </location>
</feature>
<keyword evidence="4 7" id="KW-1133">Transmembrane helix</keyword>
<gene>
    <name evidence="9" type="ORF">ACFSR8_08365</name>
</gene>
<evidence type="ECO:0000256" key="2">
    <source>
        <dbReference type="ARBA" id="ARBA00022475"/>
    </source>
</evidence>
<dbReference type="Pfam" id="PF01618">
    <property type="entry name" value="MotA_ExbB"/>
    <property type="match status" value="1"/>
</dbReference>
<evidence type="ECO:0000256" key="6">
    <source>
        <dbReference type="RuleBase" id="RU004057"/>
    </source>
</evidence>
<evidence type="ECO:0000259" key="8">
    <source>
        <dbReference type="Pfam" id="PF01618"/>
    </source>
</evidence>
<evidence type="ECO:0000256" key="5">
    <source>
        <dbReference type="ARBA" id="ARBA00023136"/>
    </source>
</evidence>
<dbReference type="InterPro" id="IPR002898">
    <property type="entry name" value="MotA_ExbB_proton_chnl"/>
</dbReference>
<keyword evidence="10" id="KW-1185">Reference proteome</keyword>
<dbReference type="RefSeq" id="WP_380290958.1">
    <property type="nucleotide sequence ID" value="NZ_JBHULY010000016.1"/>
</dbReference>
<evidence type="ECO:0000313" key="9">
    <source>
        <dbReference type="EMBL" id="MFD2726226.1"/>
    </source>
</evidence>
<comment type="subcellular location">
    <subcellularLocation>
        <location evidence="1">Cell membrane</location>
        <topology evidence="1">Multi-pass membrane protein</topology>
    </subcellularLocation>
    <subcellularLocation>
        <location evidence="6">Membrane</location>
        <topology evidence="6">Multi-pass membrane protein</topology>
    </subcellularLocation>
</comment>
<evidence type="ECO:0000256" key="3">
    <source>
        <dbReference type="ARBA" id="ARBA00022692"/>
    </source>
</evidence>
<comment type="caution">
    <text evidence="9">The sequence shown here is derived from an EMBL/GenBank/DDBJ whole genome shotgun (WGS) entry which is preliminary data.</text>
</comment>
<evidence type="ECO:0000313" key="10">
    <source>
        <dbReference type="Proteomes" id="UP001597476"/>
    </source>
</evidence>
<feature type="domain" description="MotA/TolQ/ExbB proton channel" evidence="8">
    <location>
        <begin position="60"/>
        <end position="117"/>
    </location>
</feature>
<keyword evidence="6" id="KW-0653">Protein transport</keyword>
<feature type="transmembrane region" description="Helical" evidence="7">
    <location>
        <begin position="68"/>
        <end position="86"/>
    </location>
</feature>
<feature type="transmembrane region" description="Helical" evidence="7">
    <location>
        <begin position="106"/>
        <end position="128"/>
    </location>
</feature>
<keyword evidence="5 7" id="KW-0472">Membrane</keyword>
<sequence>MINTISPLVQSLSSELSKRFQEGGPFFMFLILISLLLALFFLCLGFLNLKKNINRSKKMTLLASDASLLGLVLGFMGSIIGMIEAFDAIEALGNISQQMMAGGLKVAFLTSLFGCITFVLPRIGIIILKSLQKG</sequence>
<proteinExistence type="inferred from homology"/>
<evidence type="ECO:0000256" key="1">
    <source>
        <dbReference type="ARBA" id="ARBA00004651"/>
    </source>
</evidence>
<keyword evidence="2" id="KW-1003">Cell membrane</keyword>
<evidence type="ECO:0000256" key="7">
    <source>
        <dbReference type="SAM" id="Phobius"/>
    </source>
</evidence>
<evidence type="ECO:0000256" key="4">
    <source>
        <dbReference type="ARBA" id="ARBA00022989"/>
    </source>
</evidence>
<dbReference type="EMBL" id="JBHULY010000016">
    <property type="protein sequence ID" value="MFD2726226.1"/>
    <property type="molecule type" value="Genomic_DNA"/>
</dbReference>
<reference evidence="10" key="1">
    <citation type="journal article" date="2019" name="Int. J. Syst. Evol. Microbiol.">
        <title>The Global Catalogue of Microorganisms (GCM) 10K type strain sequencing project: providing services to taxonomists for standard genome sequencing and annotation.</title>
        <authorList>
            <consortium name="The Broad Institute Genomics Platform"/>
            <consortium name="The Broad Institute Genome Sequencing Center for Infectious Disease"/>
            <person name="Wu L."/>
            <person name="Ma J."/>
        </authorList>
    </citation>
    <scope>NUCLEOTIDE SEQUENCE [LARGE SCALE GENOMIC DNA]</scope>
    <source>
        <strain evidence="10">KCTC 42398</strain>
    </source>
</reference>
<dbReference type="Proteomes" id="UP001597476">
    <property type="component" value="Unassembled WGS sequence"/>
</dbReference>
<protein>
    <submittedName>
        <fullName evidence="9">MotA/TolQ/ExbB proton channel family protein</fullName>
    </submittedName>
</protein>
<accession>A0ABW5TB41</accession>
<keyword evidence="6" id="KW-0813">Transport</keyword>
<name>A0ABW5TB41_9FLAO</name>